<keyword evidence="2" id="KW-1185">Reference proteome</keyword>
<proteinExistence type="predicted"/>
<sequence>MEYVQFKNGSPHYYREQPDLNECIQYQLRSPQCFDSNNAYAYLKVMLKAVSSKMEAINCLSHKAAVTSSSSHDN</sequence>
<evidence type="ECO:0000313" key="2">
    <source>
        <dbReference type="Proteomes" id="UP000092445"/>
    </source>
</evidence>
<reference evidence="2" key="1">
    <citation type="submission" date="2014-03" db="EMBL/GenBank/DDBJ databases">
        <authorList>
            <person name="Aksoy S."/>
            <person name="Warren W."/>
            <person name="Wilson R.K."/>
        </authorList>
    </citation>
    <scope>NUCLEOTIDE SEQUENCE [LARGE SCALE GENOMIC DNA]</scope>
    <source>
        <strain evidence="2">IAEA</strain>
    </source>
</reference>
<reference evidence="1" key="2">
    <citation type="submission" date="2020-05" db="UniProtKB">
        <authorList>
            <consortium name="EnsemblMetazoa"/>
        </authorList>
    </citation>
    <scope>IDENTIFICATION</scope>
    <source>
        <strain evidence="1">IAEA</strain>
    </source>
</reference>
<dbReference type="AlphaFoldDB" id="A0A1A9ZFX1"/>
<organism evidence="1 2">
    <name type="scientific">Glossina pallidipes</name>
    <name type="common">Tsetse fly</name>
    <dbReference type="NCBI Taxonomy" id="7398"/>
    <lineage>
        <taxon>Eukaryota</taxon>
        <taxon>Metazoa</taxon>
        <taxon>Ecdysozoa</taxon>
        <taxon>Arthropoda</taxon>
        <taxon>Hexapoda</taxon>
        <taxon>Insecta</taxon>
        <taxon>Pterygota</taxon>
        <taxon>Neoptera</taxon>
        <taxon>Endopterygota</taxon>
        <taxon>Diptera</taxon>
        <taxon>Brachycera</taxon>
        <taxon>Muscomorpha</taxon>
        <taxon>Hippoboscoidea</taxon>
        <taxon>Glossinidae</taxon>
        <taxon>Glossina</taxon>
    </lineage>
</organism>
<name>A0A1A9ZFX1_GLOPL</name>
<protein>
    <submittedName>
        <fullName evidence="1">Uncharacterized protein</fullName>
    </submittedName>
</protein>
<accession>A0A1A9ZFX1</accession>
<dbReference type="EnsemblMetazoa" id="GPAI013354-RA">
    <property type="protein sequence ID" value="GPAI013354-PA"/>
    <property type="gene ID" value="GPAI013354"/>
</dbReference>
<evidence type="ECO:0000313" key="1">
    <source>
        <dbReference type="EnsemblMetazoa" id="GPAI013354-PA"/>
    </source>
</evidence>
<dbReference type="VEuPathDB" id="VectorBase:GPAI013354"/>
<dbReference type="Proteomes" id="UP000092445">
    <property type="component" value="Unassembled WGS sequence"/>
</dbReference>